<dbReference type="AlphaFoldDB" id="A0A7Y2L9A4"/>
<keyword evidence="1" id="KW-1133">Transmembrane helix</keyword>
<organism evidence="2 3">
    <name type="scientific">Caldanaerobacter subterraneus</name>
    <dbReference type="NCBI Taxonomy" id="911092"/>
    <lineage>
        <taxon>Bacteria</taxon>
        <taxon>Bacillati</taxon>
        <taxon>Bacillota</taxon>
        <taxon>Clostridia</taxon>
        <taxon>Thermoanaerobacterales</taxon>
        <taxon>Thermoanaerobacteraceae</taxon>
        <taxon>Caldanaerobacter</taxon>
    </lineage>
</organism>
<dbReference type="EMBL" id="JABEQB010000031">
    <property type="protein sequence ID" value="NNG67567.1"/>
    <property type="molecule type" value="Genomic_DNA"/>
</dbReference>
<keyword evidence="1" id="KW-0812">Transmembrane</keyword>
<comment type="caution">
    <text evidence="2">The sequence shown here is derived from an EMBL/GenBank/DDBJ whole genome shotgun (WGS) entry which is preliminary data.</text>
</comment>
<proteinExistence type="predicted"/>
<evidence type="ECO:0000313" key="3">
    <source>
        <dbReference type="Proteomes" id="UP000529861"/>
    </source>
</evidence>
<dbReference type="Proteomes" id="UP000529861">
    <property type="component" value="Unassembled WGS sequence"/>
</dbReference>
<feature type="transmembrane region" description="Helical" evidence="1">
    <location>
        <begin position="20"/>
        <end position="42"/>
    </location>
</feature>
<dbReference type="RefSeq" id="WP_170271357.1">
    <property type="nucleotide sequence ID" value="NZ_JABEQB010000031.1"/>
</dbReference>
<evidence type="ECO:0000256" key="1">
    <source>
        <dbReference type="SAM" id="Phobius"/>
    </source>
</evidence>
<protein>
    <submittedName>
        <fullName evidence="2">Uncharacterized protein</fullName>
    </submittedName>
</protein>
<accession>A0A7Y2L9A4</accession>
<reference evidence="2 3" key="1">
    <citation type="submission" date="2020-04" db="EMBL/GenBank/DDBJ databases">
        <title>Draft genome sequence of Caldanaerobacter sunterraneus. strain 1523vc isolated from Griffin hot spring, Kamchatka, Russia.</title>
        <authorList>
            <person name="Toshchakov S.V."/>
            <person name="Podosokorskaya O.A."/>
            <person name="Kublanov I.V."/>
            <person name="Korzhenkov A."/>
            <person name="Patrushev M.V."/>
        </authorList>
    </citation>
    <scope>NUCLEOTIDE SEQUENCE [LARGE SCALE GENOMIC DNA]</scope>
    <source>
        <strain evidence="2 3">1523vc</strain>
    </source>
</reference>
<sequence>MFPYNIFKQEEKEPNPAMVVIMLVLMFFWLVKKFCFYCTILLGKYLKFKGRGNFIWAKLY</sequence>
<evidence type="ECO:0000313" key="2">
    <source>
        <dbReference type="EMBL" id="NNG67567.1"/>
    </source>
</evidence>
<name>A0A7Y2L9A4_9THEO</name>
<gene>
    <name evidence="2" type="ORF">HKI81_10135</name>
</gene>
<keyword evidence="1" id="KW-0472">Membrane</keyword>